<dbReference type="GO" id="GO:0004176">
    <property type="term" value="F:ATP-dependent peptidase activity"/>
    <property type="evidence" value="ECO:0007669"/>
    <property type="project" value="InterPro"/>
</dbReference>
<dbReference type="InterPro" id="IPR000642">
    <property type="entry name" value="Peptidase_M41"/>
</dbReference>
<comment type="cofactor">
    <cofactor evidence="1">
        <name>Zn(2+)</name>
        <dbReference type="ChEBI" id="CHEBI:29105"/>
    </cofactor>
</comment>
<proteinExistence type="inferred from homology"/>
<feature type="compositionally biased region" description="Low complexity" evidence="11">
    <location>
        <begin position="172"/>
        <end position="183"/>
    </location>
</feature>
<feature type="compositionally biased region" description="Basic and acidic residues" evidence="11">
    <location>
        <begin position="581"/>
        <end position="591"/>
    </location>
</feature>
<feature type="compositionally biased region" description="Low complexity" evidence="11">
    <location>
        <begin position="49"/>
        <end position="59"/>
    </location>
</feature>
<feature type="compositionally biased region" description="Basic and acidic residues" evidence="11">
    <location>
        <begin position="192"/>
        <end position="222"/>
    </location>
</feature>
<feature type="region of interest" description="Disordered" evidence="11">
    <location>
        <begin position="40"/>
        <end position="259"/>
    </location>
</feature>
<dbReference type="EMBL" id="GG663739">
    <property type="protein sequence ID" value="EEH57113.1"/>
    <property type="molecule type" value="Genomic_DNA"/>
</dbReference>
<evidence type="ECO:0000259" key="12">
    <source>
        <dbReference type="SMART" id="SM00382"/>
    </source>
</evidence>
<dbReference type="FunFam" id="3.40.50.300:FF:000001">
    <property type="entry name" value="ATP-dependent zinc metalloprotease FtsH"/>
    <property type="match status" value="1"/>
</dbReference>
<dbReference type="AlphaFoldDB" id="C1MSC8"/>
<keyword evidence="9" id="KW-0067">ATP-binding</keyword>
<evidence type="ECO:0000256" key="5">
    <source>
        <dbReference type="ARBA" id="ARBA00022723"/>
    </source>
</evidence>
<evidence type="ECO:0000256" key="3">
    <source>
        <dbReference type="ARBA" id="ARBA00010550"/>
    </source>
</evidence>
<keyword evidence="5" id="KW-0479">Metal-binding</keyword>
<dbReference type="Gene3D" id="1.20.58.760">
    <property type="entry name" value="Peptidase M41"/>
    <property type="match status" value="1"/>
</dbReference>
<dbReference type="InterPro" id="IPR003959">
    <property type="entry name" value="ATPase_AAA_core"/>
</dbReference>
<keyword evidence="10" id="KW-0482">Metalloprotease</keyword>
<comment type="similarity">
    <text evidence="3">In the N-terminal section; belongs to the AAA ATPase family.</text>
</comment>
<dbReference type="Pfam" id="PF00004">
    <property type="entry name" value="AAA"/>
    <property type="match status" value="1"/>
</dbReference>
<protein>
    <submittedName>
        <fullName evidence="13">Predicted protein</fullName>
    </submittedName>
</protein>
<sequence length="1119" mass="121518">MACALAMACGAVASDRVVAAAARRPGAAFRVSAWRRRNLTRWGGRPSVARPAAAANASDAELETPPPSGFDASATARAQTLAEISEKAPPKKEKEEDAAAAAKKSGATSKKKTAKKKASEEDGEGAKKTKTTKTSAKDAAGAKASSTTTKASSAKEKAANANAKTKAKAKAKAPTAAATAPAPSHSPPKKLSKMEQAKAEARAAQAKKKEKEKASKASKGGEKGGVAVGKKKSVLDGEAKAKAKAKAKEKASSSSSGFSFPNPFAKKTLTAKEEARRARVLAAKSKKIKEEVRKKTRGGKLAPYTDYPLDQSGYAGGPKLKPEELKWSPNGNALLQLDRQTITYNQFLRDLSDQQILELHYKREGHDRYFIIYKDDRVAHVEVPQDDFRVAKLCHLQGLEASEIVVEGELDRSTNVGFQQASENQAKVISNYGLPLIGVGVVWFIVWTMNRFKGDFDDRQKILEQERRAEAIKGVDGDPGLETLKNLLKQVDKTTNPEEYKRREKEVDDYREKLERRAAFLVSEEGGGPGGNATPGGAGNAEEAIGKFMKAGGMKVIGKREERRGQDAVGAALDAAAKAKAEDDAAREAKKNPGGASKKVAKQGQLRSKMKMRDESDVVMFSDVAGIGDAKIELAEIVDFFRMPEKFKKSGAQVPKGVMLTGPPGCGKTLLARAVAGESGATFFSLTASEFVEMFVGVGAARVRDLFAQAKKQAPSIIFIDELDAVGRPRGAGGSGNDERDQTLNQLLVELDGFGSDAGVVCIAATNRVDVLDKALVRAGRFDRKITVQPPTREGRLQILKVHVRDKPLNDDVDLIDLAAEMNGFTGAIIANVVNTACLAAAREGRDDVCQRNFDDAVEAEQLGKILPIDRGMDNERRIARVHATCAVGTYLLMHDVCKINFTTITPRETNMDGCVSLKDFPEVDRPGLGIRGVMSRQVRVCYAPQIAEEEEYGFDDLSFAAAPYTARAREIVALMVQASGMAKEGSTLNIVPATDAFSVVDFLRRDVVEFLMRHTTVDKYFASDREAREMLEMEHRAARRFVQRQKAAIDALTEALVEHKTVDLEMMEKIMAEHAVEEPKEEEEIMPYYSPEDRERLVPWEGEMPKDSVPATNEWIET</sequence>
<dbReference type="Pfam" id="PF17862">
    <property type="entry name" value="AAA_lid_3"/>
    <property type="match status" value="1"/>
</dbReference>
<dbReference type="Pfam" id="PF01434">
    <property type="entry name" value="Peptidase_M41"/>
    <property type="match status" value="1"/>
</dbReference>
<dbReference type="SUPFAM" id="SSF52540">
    <property type="entry name" value="P-loop containing nucleoside triphosphate hydrolases"/>
    <property type="match status" value="1"/>
</dbReference>
<feature type="region of interest" description="Disordered" evidence="11">
    <location>
        <begin position="1100"/>
        <end position="1119"/>
    </location>
</feature>
<keyword evidence="8" id="KW-0862">Zinc</keyword>
<feature type="compositionally biased region" description="Basic and acidic residues" evidence="11">
    <location>
        <begin position="233"/>
        <end position="251"/>
    </location>
</feature>
<dbReference type="CDD" id="cd19501">
    <property type="entry name" value="RecA-like_FtsH"/>
    <property type="match status" value="1"/>
</dbReference>
<dbReference type="PANTHER" id="PTHR23076:SF56">
    <property type="entry name" value="INACTIVE ATP-DEPENDENT ZINC METALLOPROTEASE FTSHI 2, CHLOROPLASTIC-RELATED"/>
    <property type="match status" value="1"/>
</dbReference>
<dbReference type="GO" id="GO:0046872">
    <property type="term" value="F:metal ion binding"/>
    <property type="evidence" value="ECO:0007669"/>
    <property type="project" value="UniProtKB-KW"/>
</dbReference>
<evidence type="ECO:0000256" key="7">
    <source>
        <dbReference type="ARBA" id="ARBA00022801"/>
    </source>
</evidence>
<dbReference type="InterPro" id="IPR003593">
    <property type="entry name" value="AAA+_ATPase"/>
</dbReference>
<dbReference type="InterPro" id="IPR037219">
    <property type="entry name" value="Peptidase_M41-like"/>
</dbReference>
<accession>C1MSC8</accession>
<comment type="similarity">
    <text evidence="2">In the C-terminal section; belongs to the peptidase M41 family.</text>
</comment>
<dbReference type="SMART" id="SM00382">
    <property type="entry name" value="AAA"/>
    <property type="match status" value="1"/>
</dbReference>
<evidence type="ECO:0000313" key="14">
    <source>
        <dbReference type="Proteomes" id="UP000001876"/>
    </source>
</evidence>
<dbReference type="STRING" id="564608.C1MSC8"/>
<dbReference type="GO" id="GO:0004222">
    <property type="term" value="F:metalloendopeptidase activity"/>
    <property type="evidence" value="ECO:0007669"/>
    <property type="project" value="InterPro"/>
</dbReference>
<dbReference type="GO" id="GO:0006508">
    <property type="term" value="P:proteolysis"/>
    <property type="evidence" value="ECO:0007669"/>
    <property type="project" value="UniProtKB-KW"/>
</dbReference>
<feature type="domain" description="AAA+ ATPase" evidence="12">
    <location>
        <begin position="654"/>
        <end position="792"/>
    </location>
</feature>
<dbReference type="PANTHER" id="PTHR23076">
    <property type="entry name" value="METALLOPROTEASE M41 FTSH"/>
    <property type="match status" value="1"/>
</dbReference>
<dbReference type="GO" id="GO:0005524">
    <property type="term" value="F:ATP binding"/>
    <property type="evidence" value="ECO:0007669"/>
    <property type="project" value="UniProtKB-KW"/>
</dbReference>
<reference evidence="13 14" key="1">
    <citation type="journal article" date="2009" name="Science">
        <title>Green evolution and dynamic adaptations revealed by genomes of the marine picoeukaryotes Micromonas.</title>
        <authorList>
            <person name="Worden A.Z."/>
            <person name="Lee J.H."/>
            <person name="Mock T."/>
            <person name="Rouze P."/>
            <person name="Simmons M.P."/>
            <person name="Aerts A.L."/>
            <person name="Allen A.E."/>
            <person name="Cuvelier M.L."/>
            <person name="Derelle E."/>
            <person name="Everett M.V."/>
            <person name="Foulon E."/>
            <person name="Grimwood J."/>
            <person name="Gundlach H."/>
            <person name="Henrissat B."/>
            <person name="Napoli C."/>
            <person name="McDonald S.M."/>
            <person name="Parker M.S."/>
            <person name="Rombauts S."/>
            <person name="Salamov A."/>
            <person name="Von Dassow P."/>
            <person name="Badger J.H."/>
            <person name="Coutinho P.M."/>
            <person name="Demir E."/>
            <person name="Dubchak I."/>
            <person name="Gentemann C."/>
            <person name="Eikrem W."/>
            <person name="Gready J.E."/>
            <person name="John U."/>
            <person name="Lanier W."/>
            <person name="Lindquist E.A."/>
            <person name="Lucas S."/>
            <person name="Mayer K.F."/>
            <person name="Moreau H."/>
            <person name="Not F."/>
            <person name="Otillar R."/>
            <person name="Panaud O."/>
            <person name="Pangilinan J."/>
            <person name="Paulsen I."/>
            <person name="Piegu B."/>
            <person name="Poliakov A."/>
            <person name="Robbens S."/>
            <person name="Schmutz J."/>
            <person name="Toulza E."/>
            <person name="Wyss T."/>
            <person name="Zelensky A."/>
            <person name="Zhou K."/>
            <person name="Armbrust E.V."/>
            <person name="Bhattacharya D."/>
            <person name="Goodenough U.W."/>
            <person name="Van de Peer Y."/>
            <person name="Grigoriev I.V."/>
        </authorList>
    </citation>
    <scope>NUCLEOTIDE SEQUENCE [LARGE SCALE GENOMIC DNA]</scope>
    <source>
        <strain evidence="13 14">CCMP1545</strain>
    </source>
</reference>
<dbReference type="Proteomes" id="UP000001876">
    <property type="component" value="Unassembled WGS sequence"/>
</dbReference>
<keyword evidence="14" id="KW-1185">Reference proteome</keyword>
<dbReference type="GeneID" id="9684469"/>
<dbReference type="Gene3D" id="1.10.8.60">
    <property type="match status" value="1"/>
</dbReference>
<organism evidence="14">
    <name type="scientific">Micromonas pusilla (strain CCMP1545)</name>
    <name type="common">Picoplanktonic green alga</name>
    <dbReference type="NCBI Taxonomy" id="564608"/>
    <lineage>
        <taxon>Eukaryota</taxon>
        <taxon>Viridiplantae</taxon>
        <taxon>Chlorophyta</taxon>
        <taxon>Mamiellophyceae</taxon>
        <taxon>Mamiellales</taxon>
        <taxon>Mamiellaceae</taxon>
        <taxon>Micromonas</taxon>
    </lineage>
</organism>
<feature type="compositionally biased region" description="Basic and acidic residues" evidence="11">
    <location>
        <begin position="84"/>
        <end position="97"/>
    </location>
</feature>
<feature type="compositionally biased region" description="Low complexity" evidence="11">
    <location>
        <begin position="99"/>
        <end position="108"/>
    </location>
</feature>
<dbReference type="GO" id="GO:0016887">
    <property type="term" value="F:ATP hydrolysis activity"/>
    <property type="evidence" value="ECO:0007669"/>
    <property type="project" value="InterPro"/>
</dbReference>
<evidence type="ECO:0000256" key="8">
    <source>
        <dbReference type="ARBA" id="ARBA00022833"/>
    </source>
</evidence>
<feature type="region of interest" description="Disordered" evidence="11">
    <location>
        <begin position="581"/>
        <end position="608"/>
    </location>
</feature>
<evidence type="ECO:0000256" key="2">
    <source>
        <dbReference type="ARBA" id="ARBA00010044"/>
    </source>
</evidence>
<keyword evidence="6" id="KW-0547">Nucleotide-binding</keyword>
<feature type="compositionally biased region" description="Basic and acidic residues" evidence="11">
    <location>
        <begin position="117"/>
        <end position="127"/>
    </location>
</feature>
<dbReference type="RefSeq" id="XP_003058658.1">
    <property type="nucleotide sequence ID" value="XM_003058612.1"/>
</dbReference>
<evidence type="ECO:0000313" key="13">
    <source>
        <dbReference type="EMBL" id="EEH57113.1"/>
    </source>
</evidence>
<dbReference type="eggNOG" id="KOG0731">
    <property type="taxonomic scope" value="Eukaryota"/>
</dbReference>
<dbReference type="SUPFAM" id="SSF140990">
    <property type="entry name" value="FtsH protease domain-like"/>
    <property type="match status" value="1"/>
</dbReference>
<evidence type="ECO:0000256" key="10">
    <source>
        <dbReference type="ARBA" id="ARBA00023049"/>
    </source>
</evidence>
<dbReference type="GO" id="GO:0009507">
    <property type="term" value="C:chloroplast"/>
    <property type="evidence" value="ECO:0007669"/>
    <property type="project" value="TreeGrafter"/>
</dbReference>
<gene>
    <name evidence="13" type="ORF">MICPUCDRAFT_58438</name>
</gene>
<dbReference type="OrthoDB" id="1413014at2759"/>
<evidence type="ECO:0000256" key="11">
    <source>
        <dbReference type="SAM" id="MobiDB-lite"/>
    </source>
</evidence>
<dbReference type="GO" id="GO:0045037">
    <property type="term" value="P:protein import into chloroplast stroma"/>
    <property type="evidence" value="ECO:0007669"/>
    <property type="project" value="TreeGrafter"/>
</dbReference>
<evidence type="ECO:0000256" key="6">
    <source>
        <dbReference type="ARBA" id="ARBA00022741"/>
    </source>
</evidence>
<dbReference type="Gene3D" id="3.40.50.300">
    <property type="entry name" value="P-loop containing nucleotide triphosphate hydrolases"/>
    <property type="match status" value="1"/>
</dbReference>
<evidence type="ECO:0000256" key="1">
    <source>
        <dbReference type="ARBA" id="ARBA00001947"/>
    </source>
</evidence>
<evidence type="ECO:0000256" key="9">
    <source>
        <dbReference type="ARBA" id="ARBA00022840"/>
    </source>
</evidence>
<keyword evidence="7" id="KW-0378">Hydrolase</keyword>
<feature type="compositionally biased region" description="Low complexity" evidence="11">
    <location>
        <begin position="132"/>
        <end position="152"/>
    </location>
</feature>
<evidence type="ECO:0000256" key="4">
    <source>
        <dbReference type="ARBA" id="ARBA00022670"/>
    </source>
</evidence>
<name>C1MSC8_MICPC</name>
<dbReference type="InterPro" id="IPR027417">
    <property type="entry name" value="P-loop_NTPase"/>
</dbReference>
<keyword evidence="4" id="KW-0645">Protease</keyword>
<dbReference type="InterPro" id="IPR041569">
    <property type="entry name" value="AAA_lid_3"/>
</dbReference>
<dbReference type="KEGG" id="mpp:MICPUCDRAFT_58438"/>